<keyword evidence="4 5" id="KW-0472">Membrane</keyword>
<reference evidence="7" key="1">
    <citation type="submission" date="2022-11" db="UniProtKB">
        <authorList>
            <consortium name="WormBaseParasite"/>
        </authorList>
    </citation>
    <scope>IDENTIFICATION</scope>
</reference>
<comment type="subcellular location">
    <subcellularLocation>
        <location evidence="1">Membrane</location>
        <topology evidence="1">Multi-pass membrane protein</topology>
    </subcellularLocation>
</comment>
<feature type="transmembrane region" description="Helical" evidence="5">
    <location>
        <begin position="222"/>
        <end position="243"/>
    </location>
</feature>
<feature type="transmembrane region" description="Helical" evidence="5">
    <location>
        <begin position="184"/>
        <end position="202"/>
    </location>
</feature>
<evidence type="ECO:0000313" key="7">
    <source>
        <dbReference type="WBParaSite" id="Gr19_v10_g5820.t1"/>
    </source>
</evidence>
<feature type="transmembrane region" description="Helical" evidence="5">
    <location>
        <begin position="255"/>
        <end position="278"/>
    </location>
</feature>
<keyword evidence="2 5" id="KW-0812">Transmembrane</keyword>
<sequence>MDFLLHQSVAVKSLILYGAVSLVHGLLSRIVMTKFFFDYPIVLVIFHMALTLCLIELGRLIKLFKVQPYTFYRGKDVFLPSLFYSLSQYILLNSLDGITLPFFPFIQKFFALLVVPCYVLFLHRQRPSVQTLIVLFCVCIGSAMSSVFEVNLDLWGLAYSMLALLMLTVSLVMMERLHNQNNTALELIYMNSFNCLCLFLLADIVQDEIRDAYMYMQTSTTPVFYVCLLSLIVVGALCHAVLIHCITTANTLNTAIIHNCSAAIQVLVAYSLSIEVFYDTEPDWNNIFGVVLAMAATIFYFISSRDREFKPQGHLELQGAKYRLLAQS</sequence>
<dbReference type="GO" id="GO:0016020">
    <property type="term" value="C:membrane"/>
    <property type="evidence" value="ECO:0007669"/>
    <property type="project" value="UniProtKB-SubCell"/>
</dbReference>
<protein>
    <submittedName>
        <fullName evidence="7">Sugar phosphate transporter domain-containing protein</fullName>
    </submittedName>
</protein>
<name>A0A914I0T3_GLORO</name>
<dbReference type="Proteomes" id="UP000887572">
    <property type="component" value="Unplaced"/>
</dbReference>
<feature type="transmembrane region" description="Helical" evidence="5">
    <location>
        <begin position="129"/>
        <end position="148"/>
    </location>
</feature>
<organism evidence="6 7">
    <name type="scientific">Globodera rostochiensis</name>
    <name type="common">Golden nematode worm</name>
    <name type="synonym">Heterodera rostochiensis</name>
    <dbReference type="NCBI Taxonomy" id="31243"/>
    <lineage>
        <taxon>Eukaryota</taxon>
        <taxon>Metazoa</taxon>
        <taxon>Ecdysozoa</taxon>
        <taxon>Nematoda</taxon>
        <taxon>Chromadorea</taxon>
        <taxon>Rhabditida</taxon>
        <taxon>Tylenchina</taxon>
        <taxon>Tylenchomorpha</taxon>
        <taxon>Tylenchoidea</taxon>
        <taxon>Heteroderidae</taxon>
        <taxon>Heteroderinae</taxon>
        <taxon>Globodera</taxon>
    </lineage>
</organism>
<evidence type="ECO:0000256" key="2">
    <source>
        <dbReference type="ARBA" id="ARBA00022692"/>
    </source>
</evidence>
<evidence type="ECO:0000256" key="3">
    <source>
        <dbReference type="ARBA" id="ARBA00022989"/>
    </source>
</evidence>
<feature type="transmembrane region" description="Helical" evidence="5">
    <location>
        <begin position="101"/>
        <end position="122"/>
    </location>
</feature>
<evidence type="ECO:0000313" key="6">
    <source>
        <dbReference type="Proteomes" id="UP000887572"/>
    </source>
</evidence>
<feature type="transmembrane region" description="Helical" evidence="5">
    <location>
        <begin position="39"/>
        <end position="57"/>
    </location>
</feature>
<feature type="transmembrane region" description="Helical" evidence="5">
    <location>
        <begin position="154"/>
        <end position="172"/>
    </location>
</feature>
<evidence type="ECO:0000256" key="4">
    <source>
        <dbReference type="ARBA" id="ARBA00023136"/>
    </source>
</evidence>
<feature type="transmembrane region" description="Helical" evidence="5">
    <location>
        <begin position="284"/>
        <end position="302"/>
    </location>
</feature>
<dbReference type="AlphaFoldDB" id="A0A914I0T3"/>
<dbReference type="InterPro" id="IPR050186">
    <property type="entry name" value="TPT_transporter"/>
</dbReference>
<keyword evidence="3 5" id="KW-1133">Transmembrane helix</keyword>
<evidence type="ECO:0000256" key="1">
    <source>
        <dbReference type="ARBA" id="ARBA00004141"/>
    </source>
</evidence>
<evidence type="ECO:0000256" key="5">
    <source>
        <dbReference type="SAM" id="Phobius"/>
    </source>
</evidence>
<dbReference type="PANTHER" id="PTHR11132">
    <property type="entry name" value="SOLUTE CARRIER FAMILY 35"/>
    <property type="match status" value="1"/>
</dbReference>
<accession>A0A914I0T3</accession>
<keyword evidence="6" id="KW-1185">Reference proteome</keyword>
<feature type="transmembrane region" description="Helical" evidence="5">
    <location>
        <begin position="9"/>
        <end position="27"/>
    </location>
</feature>
<dbReference type="WBParaSite" id="Gr19_v10_g5820.t1">
    <property type="protein sequence ID" value="Gr19_v10_g5820.t1"/>
    <property type="gene ID" value="Gr19_v10_g5820"/>
</dbReference>
<proteinExistence type="predicted"/>